<evidence type="ECO:0000256" key="3">
    <source>
        <dbReference type="ARBA" id="ARBA00043969"/>
    </source>
</evidence>
<evidence type="ECO:0000256" key="4">
    <source>
        <dbReference type="RuleBase" id="RU368055"/>
    </source>
</evidence>
<keyword evidence="5" id="KW-1133">Transmembrane helix</keyword>
<protein>
    <recommendedName>
        <fullName evidence="4">60S ribosomal protein L41</fullName>
    </recommendedName>
</protein>
<evidence type="ECO:0000256" key="5">
    <source>
        <dbReference type="SAM" id="Phobius"/>
    </source>
</evidence>
<evidence type="ECO:0000313" key="6">
    <source>
        <dbReference type="EMBL" id="WKA00655.1"/>
    </source>
</evidence>
<proteinExistence type="inferred from homology"/>
<keyword evidence="5" id="KW-0472">Membrane</keyword>
<feature type="transmembrane region" description="Helical" evidence="5">
    <location>
        <begin position="120"/>
        <end position="140"/>
    </location>
</feature>
<keyword evidence="2 4" id="KW-0687">Ribonucleoprotein</keyword>
<dbReference type="Proteomes" id="UP001227230">
    <property type="component" value="Chromosome 13"/>
</dbReference>
<comment type="similarity">
    <text evidence="3 4">Belongs to the eukaryotic ribosomal protein eS32 family.</text>
</comment>
<dbReference type="EMBL" id="CP126660">
    <property type="protein sequence ID" value="WKA00655.1"/>
    <property type="molecule type" value="Genomic_DNA"/>
</dbReference>
<evidence type="ECO:0000256" key="2">
    <source>
        <dbReference type="ARBA" id="ARBA00023274"/>
    </source>
</evidence>
<keyword evidence="1 4" id="KW-0689">Ribosomal protein</keyword>
<keyword evidence="7" id="KW-1185">Reference proteome</keyword>
<feature type="transmembrane region" description="Helical" evidence="5">
    <location>
        <begin position="85"/>
        <end position="108"/>
    </location>
</feature>
<dbReference type="Pfam" id="PF05162">
    <property type="entry name" value="Ribosomal_L41"/>
    <property type="match status" value="1"/>
</dbReference>
<evidence type="ECO:0000256" key="1">
    <source>
        <dbReference type="ARBA" id="ARBA00022980"/>
    </source>
</evidence>
<dbReference type="InterPro" id="IPR007836">
    <property type="entry name" value="Ribosomal_eS32"/>
</dbReference>
<organism evidence="6 7">
    <name type="scientific">Vitis vinifera</name>
    <name type="common">Grape</name>
    <dbReference type="NCBI Taxonomy" id="29760"/>
    <lineage>
        <taxon>Eukaryota</taxon>
        <taxon>Viridiplantae</taxon>
        <taxon>Streptophyta</taxon>
        <taxon>Embryophyta</taxon>
        <taxon>Tracheophyta</taxon>
        <taxon>Spermatophyta</taxon>
        <taxon>Magnoliopsida</taxon>
        <taxon>eudicotyledons</taxon>
        <taxon>Gunneridae</taxon>
        <taxon>Pentapetalae</taxon>
        <taxon>rosids</taxon>
        <taxon>Vitales</taxon>
        <taxon>Vitaceae</taxon>
        <taxon>Viteae</taxon>
        <taxon>Vitis</taxon>
    </lineage>
</organism>
<comment type="subunit">
    <text evidence="4">Component of the large ribosomal subunit.</text>
</comment>
<sequence>MRAKWKKKRMRRLKRKRRKMRQRSKCHGTKKLVEPWFKPNHKGDCSGVSIWFEFQFKLVVMFSHCSQEVSLLVLYINNMEFHKGIIAGFSCSFQEVSLLMIFLFIWSLTKGIVRELQLGLNFYLSLLSCFPSMLPGNFSFEILQK</sequence>
<keyword evidence="5" id="KW-0812">Transmembrane</keyword>
<evidence type="ECO:0000313" key="7">
    <source>
        <dbReference type="Proteomes" id="UP001227230"/>
    </source>
</evidence>
<gene>
    <name evidence="6" type="ORF">VitviT2T_018992</name>
</gene>
<reference evidence="6 7" key="1">
    <citation type="journal article" date="2023" name="Hortic Res">
        <title>The complete reference genome for grapevine (Vitis vinifera L.) genetics and breeding.</title>
        <authorList>
            <person name="Shi X."/>
            <person name="Cao S."/>
            <person name="Wang X."/>
            <person name="Huang S."/>
            <person name="Wang Y."/>
            <person name="Liu Z."/>
            <person name="Liu W."/>
            <person name="Leng X."/>
            <person name="Peng Y."/>
            <person name="Wang N."/>
            <person name="Wang Y."/>
            <person name="Ma Z."/>
            <person name="Xu X."/>
            <person name="Zhang F."/>
            <person name="Xue H."/>
            <person name="Zhong H."/>
            <person name="Wang Y."/>
            <person name="Zhang K."/>
            <person name="Velt A."/>
            <person name="Avia K."/>
            <person name="Holtgrawe D."/>
            <person name="Grimplet J."/>
            <person name="Matus J.T."/>
            <person name="Ware D."/>
            <person name="Wu X."/>
            <person name="Wang H."/>
            <person name="Liu C."/>
            <person name="Fang Y."/>
            <person name="Rustenholz C."/>
            <person name="Cheng Z."/>
            <person name="Xiao H."/>
            <person name="Zhou Y."/>
        </authorList>
    </citation>
    <scope>NUCLEOTIDE SEQUENCE [LARGE SCALE GENOMIC DNA]</scope>
    <source>
        <strain evidence="7">cv. Pinot noir / PN40024</strain>
        <tissue evidence="6">Leaf</tissue>
    </source>
</reference>
<accession>A0ABY9CZ54</accession>
<name>A0ABY9CZ54_VITVI</name>